<evidence type="ECO:0000313" key="6">
    <source>
        <dbReference type="EMBL" id="MBD3914938.1"/>
    </source>
</evidence>
<gene>
    <name evidence="6" type="ORF">IEZ25_09970</name>
</gene>
<evidence type="ECO:0000256" key="5">
    <source>
        <dbReference type="SAM" id="SignalP"/>
    </source>
</evidence>
<dbReference type="PANTHER" id="PTHR30061">
    <property type="entry name" value="MALTOSE-BINDING PERIPLASMIC PROTEIN"/>
    <property type="match status" value="1"/>
</dbReference>
<comment type="similarity">
    <text evidence="1">Belongs to the bacterial solute-binding protein 1 family.</text>
</comment>
<dbReference type="Proteomes" id="UP000649289">
    <property type="component" value="Unassembled WGS sequence"/>
</dbReference>
<keyword evidence="3 5" id="KW-0732">Signal</keyword>
<dbReference type="SUPFAM" id="SSF53850">
    <property type="entry name" value="Periplasmic binding protein-like II"/>
    <property type="match status" value="1"/>
</dbReference>
<dbReference type="EMBL" id="JACXYY010000004">
    <property type="protein sequence ID" value="MBD3914938.1"/>
    <property type="molecule type" value="Genomic_DNA"/>
</dbReference>
<dbReference type="PROSITE" id="PS51257">
    <property type="entry name" value="PROKAR_LIPOPROTEIN"/>
    <property type="match status" value="1"/>
</dbReference>
<feature type="chain" id="PRO_5045440929" evidence="5">
    <location>
        <begin position="28"/>
        <end position="436"/>
    </location>
</feature>
<reference evidence="6 7" key="1">
    <citation type="submission" date="2020-09" db="EMBL/GenBank/DDBJ databases">
        <title>novel species in genus Nocardioides.</title>
        <authorList>
            <person name="Zhang G."/>
        </authorList>
    </citation>
    <scope>NUCLEOTIDE SEQUENCE [LARGE SCALE GENOMIC DNA]</scope>
    <source>
        <strain evidence="6 7">19197</strain>
    </source>
</reference>
<evidence type="ECO:0000256" key="1">
    <source>
        <dbReference type="ARBA" id="ARBA00008520"/>
    </source>
</evidence>
<feature type="region of interest" description="Disordered" evidence="4">
    <location>
        <begin position="29"/>
        <end position="48"/>
    </location>
</feature>
<name>A0ABR8MFS8_9ACTN</name>
<organism evidence="6 7">
    <name type="scientific">Nocardioides hwasunensis</name>
    <dbReference type="NCBI Taxonomy" id="397258"/>
    <lineage>
        <taxon>Bacteria</taxon>
        <taxon>Bacillati</taxon>
        <taxon>Actinomycetota</taxon>
        <taxon>Actinomycetes</taxon>
        <taxon>Propionibacteriales</taxon>
        <taxon>Nocardioidaceae</taxon>
        <taxon>Nocardioides</taxon>
    </lineage>
</organism>
<keyword evidence="2" id="KW-0813">Transport</keyword>
<evidence type="ECO:0000256" key="2">
    <source>
        <dbReference type="ARBA" id="ARBA00022448"/>
    </source>
</evidence>
<protein>
    <submittedName>
        <fullName evidence="6">Extracellular solute-binding protein</fullName>
    </submittedName>
</protein>
<dbReference type="PANTHER" id="PTHR30061:SF50">
    <property type="entry name" value="MALTOSE_MALTODEXTRIN-BINDING PERIPLASMIC PROTEIN"/>
    <property type="match status" value="1"/>
</dbReference>
<feature type="signal peptide" evidence="5">
    <location>
        <begin position="1"/>
        <end position="27"/>
    </location>
</feature>
<dbReference type="Pfam" id="PF01547">
    <property type="entry name" value="SBP_bac_1"/>
    <property type="match status" value="1"/>
</dbReference>
<dbReference type="InterPro" id="IPR006059">
    <property type="entry name" value="SBP"/>
</dbReference>
<keyword evidence="7" id="KW-1185">Reference proteome</keyword>
<sequence>MRGTPVVRIKKSLTGVAVAALALTTLAACGSDDDGGSSNESGGPESADIRVWLNGTDTPQEARDWLKKTFEDENPGSTLTIEQQEWDGLVEKLTTSLSSESETPDVVEIGNTQAPTFTSAGAFSDLTGELSDFGGDDLLPGFVEGATVDGKTYAVPYYAGSKYIFYRKDLLKKSGLDVPTNLDEFVQAAITLKKDNPKPGNFSGFWFPGQDWRNGAAFVWAAGGDLAVDDGGEWTGSLASDDSVAGLEMAQELFTQASGAPKDGNEADPWTPFCAGEVGMMSTPGWVKGLIEADDTGCPDTFAKDMGVFALPGDDGSPAPVLLGGSDIAIASKSPNQALAQKAVALMLSDDYQTIMAEAGLTPAKQSLASLLGDDEYAKATIEAASDAKLTPAAPGWANVEGSRVLEDLFSAIAQGGDVQQLAEKADDQMNGQLNG</sequence>
<dbReference type="Gene3D" id="3.40.190.10">
    <property type="entry name" value="Periplasmic binding protein-like II"/>
    <property type="match status" value="2"/>
</dbReference>
<evidence type="ECO:0000256" key="3">
    <source>
        <dbReference type="ARBA" id="ARBA00022729"/>
    </source>
</evidence>
<evidence type="ECO:0000256" key="4">
    <source>
        <dbReference type="SAM" id="MobiDB-lite"/>
    </source>
</evidence>
<feature type="compositionally biased region" description="Low complexity" evidence="4">
    <location>
        <begin position="29"/>
        <end position="46"/>
    </location>
</feature>
<proteinExistence type="inferred from homology"/>
<comment type="caution">
    <text evidence="6">The sequence shown here is derived from an EMBL/GenBank/DDBJ whole genome shotgun (WGS) entry which is preliminary data.</text>
</comment>
<evidence type="ECO:0000313" key="7">
    <source>
        <dbReference type="Proteomes" id="UP000649289"/>
    </source>
</evidence>
<accession>A0ABR8MFS8</accession>